<dbReference type="EMBL" id="NWGY01000010">
    <property type="protein sequence ID" value="MDV3664179.1"/>
    <property type="molecule type" value="Genomic_DNA"/>
</dbReference>
<comment type="caution">
    <text evidence="1">The sequence shown here is derived from an EMBL/GenBank/DDBJ whole genome shotgun (WGS) entry which is preliminary data.</text>
</comment>
<sequence>MVTITNYKTRKKEDGTKFYVLELQSGIELIHSKATGHYYATTKKCYIPATFDESVCKSLRGTEMSGSIQKVECEPYDYTIQDRGELVTLNYRYEYKPDEATEEYLLTGSSNCETILT</sequence>
<dbReference type="Proteomes" id="UP001189000">
    <property type="component" value="Unassembled WGS sequence"/>
</dbReference>
<proteinExistence type="predicted"/>
<evidence type="ECO:0000313" key="1">
    <source>
        <dbReference type="EMBL" id="MDV3664179.1"/>
    </source>
</evidence>
<evidence type="ECO:0000313" key="2">
    <source>
        <dbReference type="Proteomes" id="UP001189000"/>
    </source>
</evidence>
<accession>A0AAE4T546</accession>
<protein>
    <submittedName>
        <fullName evidence="1">Uncharacterized protein</fullName>
    </submittedName>
</protein>
<reference evidence="1" key="1">
    <citation type="submission" date="2023-02" db="EMBL/GenBank/DDBJ databases">
        <title>Elizabethkingia anophelis draft genomes.</title>
        <authorList>
            <person name="Nicholson A.C."/>
            <person name="Whitney A.M."/>
            <person name="Humrighouse B.W."/>
            <person name="Villarma A."/>
            <person name="Bell M."/>
            <person name="Mcquiston J."/>
        </authorList>
    </citation>
    <scope>NUCLEOTIDE SEQUENCE</scope>
    <source>
        <strain evidence="1">B4955</strain>
    </source>
</reference>
<organism evidence="1 2">
    <name type="scientific">Elizabethkingia anophelis</name>
    <dbReference type="NCBI Taxonomy" id="1117645"/>
    <lineage>
        <taxon>Bacteria</taxon>
        <taxon>Pseudomonadati</taxon>
        <taxon>Bacteroidota</taxon>
        <taxon>Flavobacteriia</taxon>
        <taxon>Flavobacteriales</taxon>
        <taxon>Weeksellaceae</taxon>
        <taxon>Elizabethkingia</taxon>
    </lineage>
</organism>
<dbReference type="AlphaFoldDB" id="A0AAE4T546"/>
<gene>
    <name evidence="1" type="ORF">CMU51_08925</name>
</gene>
<name>A0AAE4T546_9FLAO</name>